<evidence type="ECO:0008006" key="3">
    <source>
        <dbReference type="Google" id="ProtNLM"/>
    </source>
</evidence>
<dbReference type="RefSeq" id="WP_185027302.1">
    <property type="nucleotide sequence ID" value="NZ_BNBN01000002.1"/>
</dbReference>
<proteinExistence type="predicted"/>
<dbReference type="Pfam" id="PF17196">
    <property type="entry name" value="DUF5133"/>
    <property type="match status" value="1"/>
</dbReference>
<keyword evidence="2" id="KW-1185">Reference proteome</keyword>
<sequence length="79" mass="8697">MLIPRPDVLRDLLSRYATARLAYAEHPGTHTRLALENISYTLCVTTAATTVRQALITADALLARTEPSHGRQDPEALAR</sequence>
<dbReference type="EMBL" id="JACHEM010000002">
    <property type="protein sequence ID" value="MBB6434575.1"/>
    <property type="molecule type" value="Genomic_DNA"/>
</dbReference>
<comment type="caution">
    <text evidence="1">The sequence shown here is derived from an EMBL/GenBank/DDBJ whole genome shotgun (WGS) entry which is preliminary data.</text>
</comment>
<accession>A0A7X0HBF5</accession>
<dbReference type="Proteomes" id="UP000540423">
    <property type="component" value="Unassembled WGS sequence"/>
</dbReference>
<dbReference type="InterPro" id="IPR033457">
    <property type="entry name" value="DUF5133"/>
</dbReference>
<organism evidence="1 2">
    <name type="scientific">Streptomyces candidus</name>
    <dbReference type="NCBI Taxonomy" id="67283"/>
    <lineage>
        <taxon>Bacteria</taxon>
        <taxon>Bacillati</taxon>
        <taxon>Actinomycetota</taxon>
        <taxon>Actinomycetes</taxon>
        <taxon>Kitasatosporales</taxon>
        <taxon>Streptomycetaceae</taxon>
        <taxon>Streptomyces</taxon>
    </lineage>
</organism>
<gene>
    <name evidence="1" type="ORF">HNQ79_001023</name>
</gene>
<dbReference type="AlphaFoldDB" id="A0A7X0HBF5"/>
<protein>
    <recommendedName>
        <fullName evidence="3">DUF5133 domain-containing protein</fullName>
    </recommendedName>
</protein>
<evidence type="ECO:0000313" key="2">
    <source>
        <dbReference type="Proteomes" id="UP000540423"/>
    </source>
</evidence>
<evidence type="ECO:0000313" key="1">
    <source>
        <dbReference type="EMBL" id="MBB6434575.1"/>
    </source>
</evidence>
<reference evidence="1 2" key="1">
    <citation type="submission" date="2020-08" db="EMBL/GenBank/DDBJ databases">
        <title>Genomic Encyclopedia of Type Strains, Phase IV (KMG-IV): sequencing the most valuable type-strain genomes for metagenomic binning, comparative biology and taxonomic classification.</title>
        <authorList>
            <person name="Goeker M."/>
        </authorList>
    </citation>
    <scope>NUCLEOTIDE SEQUENCE [LARGE SCALE GENOMIC DNA]</scope>
    <source>
        <strain evidence="1 2">DSM 40141</strain>
    </source>
</reference>
<name>A0A7X0HBF5_9ACTN</name>